<protein>
    <recommendedName>
        <fullName evidence="5">PWWP domain-containing protein</fullName>
    </recommendedName>
</protein>
<feature type="region of interest" description="Disordered" evidence="2">
    <location>
        <begin position="1"/>
        <end position="43"/>
    </location>
</feature>
<evidence type="ECO:0000256" key="1">
    <source>
        <dbReference type="SAM" id="Coils"/>
    </source>
</evidence>
<dbReference type="AlphaFoldDB" id="A0A9W7XKG3"/>
<reference evidence="3" key="1">
    <citation type="submission" date="2022-07" db="EMBL/GenBank/DDBJ databases">
        <title>Phylogenomic reconstructions and comparative analyses of Kickxellomycotina fungi.</title>
        <authorList>
            <person name="Reynolds N.K."/>
            <person name="Stajich J.E."/>
            <person name="Barry K."/>
            <person name="Grigoriev I.V."/>
            <person name="Crous P."/>
            <person name="Smith M.E."/>
        </authorList>
    </citation>
    <scope>NUCLEOTIDE SEQUENCE</scope>
    <source>
        <strain evidence="3">NBRC 105413</strain>
    </source>
</reference>
<comment type="caution">
    <text evidence="3">The sequence shown here is derived from an EMBL/GenBank/DDBJ whole genome shotgun (WGS) entry which is preliminary data.</text>
</comment>
<sequence length="552" mass="60785">MAQAAGDAEQKKTILTDPAKVAESALSSASKTDDQQQQQHQWRGRDVVFVDPLDPSAPYWWPAMIVPTDEIDVSMGCMSLGLGEYLVKYFEDFKYSTVNGSELRLFDTTKAPFTDFATKTPHFLKDKAIKSAMWYLRSGFVHNKFRWRLWETGSETIGLPFTLALQAADTNNISAQAPVAEEEDQLQPDSPGGHLPHAESAATGLAEESDDSTLVTANLPDSEPTTAVPERLADAQPSEDIVADESHSQQQHQQQSKLSADDVQVDEETNNADAPSTGSLQPQTRAAISGDSATASSVRSLLLNHEQQQEHQQQASADLAESSHSPLEEPISAATASRNSDEINGSEEDENDIDNEEENENKDDLQNQQHQQHQHHRQQQQQQQQTATPASTATARTTPEATTPPQQEQQREQPQPRTRRTRAQRVTANGNGTGRRGRPPLSSKQGGAAKHKRNASTAVSTNGNKRTTAGPTIITDSMSTLMEDSTVDSAYATESQEIQAIIKEMEEVQEEYRFFRSLVKKAAKDLWTQMGNEWPPSIAGTSTRFGKKRKLA</sequence>
<dbReference type="CDD" id="cd05162">
    <property type="entry name" value="PWWP"/>
    <property type="match status" value="1"/>
</dbReference>
<feature type="region of interest" description="Disordered" evidence="2">
    <location>
        <begin position="178"/>
        <end position="471"/>
    </location>
</feature>
<dbReference type="SUPFAM" id="SSF63748">
    <property type="entry name" value="Tudor/PWWP/MBT"/>
    <property type="match status" value="1"/>
</dbReference>
<accession>A0A9W7XKG3</accession>
<feature type="compositionally biased region" description="Acidic residues" evidence="2">
    <location>
        <begin position="344"/>
        <end position="361"/>
    </location>
</feature>
<evidence type="ECO:0008006" key="5">
    <source>
        <dbReference type="Google" id="ProtNLM"/>
    </source>
</evidence>
<dbReference type="EMBL" id="JANBOH010000156">
    <property type="protein sequence ID" value="KAJ1644572.1"/>
    <property type="molecule type" value="Genomic_DNA"/>
</dbReference>
<evidence type="ECO:0000313" key="4">
    <source>
        <dbReference type="Proteomes" id="UP001145021"/>
    </source>
</evidence>
<feature type="compositionally biased region" description="Low complexity" evidence="2">
    <location>
        <begin position="379"/>
        <end position="416"/>
    </location>
</feature>
<proteinExistence type="predicted"/>
<feature type="compositionally biased region" description="Polar residues" evidence="2">
    <location>
        <begin position="455"/>
        <end position="471"/>
    </location>
</feature>
<feature type="compositionally biased region" description="Polar residues" evidence="2">
    <location>
        <begin position="271"/>
        <end position="299"/>
    </location>
</feature>
<evidence type="ECO:0000313" key="3">
    <source>
        <dbReference type="EMBL" id="KAJ1644572.1"/>
    </source>
</evidence>
<feature type="region of interest" description="Disordered" evidence="2">
    <location>
        <begin position="531"/>
        <end position="552"/>
    </location>
</feature>
<feature type="coiled-coil region" evidence="1">
    <location>
        <begin position="491"/>
        <end position="525"/>
    </location>
</feature>
<keyword evidence="4" id="KW-1185">Reference proteome</keyword>
<dbReference type="Gene3D" id="2.30.30.140">
    <property type="match status" value="1"/>
</dbReference>
<evidence type="ECO:0000256" key="2">
    <source>
        <dbReference type="SAM" id="MobiDB-lite"/>
    </source>
</evidence>
<keyword evidence="1" id="KW-0175">Coiled coil</keyword>
<organism evidence="3 4">
    <name type="scientific">Coemansia asiatica</name>
    <dbReference type="NCBI Taxonomy" id="1052880"/>
    <lineage>
        <taxon>Eukaryota</taxon>
        <taxon>Fungi</taxon>
        <taxon>Fungi incertae sedis</taxon>
        <taxon>Zoopagomycota</taxon>
        <taxon>Kickxellomycotina</taxon>
        <taxon>Kickxellomycetes</taxon>
        <taxon>Kickxellales</taxon>
        <taxon>Kickxellaceae</taxon>
        <taxon>Coemansia</taxon>
    </lineage>
</organism>
<name>A0A9W7XKG3_9FUNG</name>
<gene>
    <name evidence="3" type="ORF">LPJ64_003767</name>
</gene>
<dbReference type="Proteomes" id="UP001145021">
    <property type="component" value="Unassembled WGS sequence"/>
</dbReference>